<dbReference type="PROSITE" id="PS51708">
    <property type="entry name" value="CHAD"/>
    <property type="match status" value="1"/>
</dbReference>
<proteinExistence type="predicted"/>
<sequence length="441" mass="48026">MLAAKPSWQAETLTWFRAEAEGAPLLQRRRRIWETVQPMPPEGELCWPGTWPAAEPAEPDLAALPIARFVGRRAVLAEGVTWVEGRIEAAGLRRRVGRLILEGEAPEILRLAAELARSLPLLPAFASLAEEALSLAEGRPLRPRRSGPPSMAGAVAVEPAFLAALAHLQDVLLCETPQCRLELGPRGVHQSRVAIRRLRSILKLFRPAVDGPDWRAWDAQLGDLARALGSARDWDVFLGGIGAGTVVALDGDIRLKRLMAAASRERDAAYEALGHLLASDGFRRTIWLGLQLALVRPTLVAEQPLAPFAAELLRKRWRRLKRAGQAMNDLDATALHDMRLDAKRLRYAAEPFSPLWPGRASKRFTKRLAELQEALGLANDATVARQLAARLTGRGAGGFAIGTVTGFAAGRAEGSRIASIIAWKALKKVGPFWKQPAAADT</sequence>
<dbReference type="PANTHER" id="PTHR39339:SF1">
    <property type="entry name" value="CHAD DOMAIN-CONTAINING PROTEIN"/>
    <property type="match status" value="1"/>
</dbReference>
<evidence type="ECO:0000313" key="3">
    <source>
        <dbReference type="Proteomes" id="UP000766336"/>
    </source>
</evidence>
<reference evidence="2 3" key="1">
    <citation type="submission" date="2021-05" db="EMBL/GenBank/DDBJ databases">
        <title>Roseococcus sp. XZZS9, whole genome shotgun sequencing project.</title>
        <authorList>
            <person name="Zhao G."/>
            <person name="Shen L."/>
        </authorList>
    </citation>
    <scope>NUCLEOTIDE SEQUENCE [LARGE SCALE GENOMIC DNA]</scope>
    <source>
        <strain evidence="2 3">XZZS9</strain>
    </source>
</reference>
<name>A0ABS5QDF2_9PROT</name>
<dbReference type="EMBL" id="JAHCDA010000002">
    <property type="protein sequence ID" value="MBS7811418.1"/>
    <property type="molecule type" value="Genomic_DNA"/>
</dbReference>
<gene>
    <name evidence="2" type="ORF">KHU32_10745</name>
</gene>
<organism evidence="2 3">
    <name type="scientific">Roseococcus pinisoli</name>
    <dbReference type="NCBI Taxonomy" id="2835040"/>
    <lineage>
        <taxon>Bacteria</taxon>
        <taxon>Pseudomonadati</taxon>
        <taxon>Pseudomonadota</taxon>
        <taxon>Alphaproteobacteria</taxon>
        <taxon>Acetobacterales</taxon>
        <taxon>Roseomonadaceae</taxon>
        <taxon>Roseococcus</taxon>
    </lineage>
</organism>
<feature type="domain" description="CHAD" evidence="1">
    <location>
        <begin position="150"/>
        <end position="438"/>
    </location>
</feature>
<dbReference type="SMART" id="SM00880">
    <property type="entry name" value="CHAD"/>
    <property type="match status" value="1"/>
</dbReference>
<dbReference type="Gene3D" id="1.40.20.10">
    <property type="entry name" value="CHAD domain"/>
    <property type="match status" value="1"/>
</dbReference>
<comment type="caution">
    <text evidence="2">The sequence shown here is derived from an EMBL/GenBank/DDBJ whole genome shotgun (WGS) entry which is preliminary data.</text>
</comment>
<dbReference type="Proteomes" id="UP000766336">
    <property type="component" value="Unassembled WGS sequence"/>
</dbReference>
<evidence type="ECO:0000259" key="1">
    <source>
        <dbReference type="PROSITE" id="PS51708"/>
    </source>
</evidence>
<accession>A0ABS5QDF2</accession>
<dbReference type="InterPro" id="IPR007899">
    <property type="entry name" value="CHAD_dom"/>
</dbReference>
<evidence type="ECO:0000313" key="2">
    <source>
        <dbReference type="EMBL" id="MBS7811418.1"/>
    </source>
</evidence>
<dbReference type="InterPro" id="IPR038186">
    <property type="entry name" value="CHAD_dom_sf"/>
</dbReference>
<protein>
    <submittedName>
        <fullName evidence="2">CHAD domain-containing protein</fullName>
    </submittedName>
</protein>
<dbReference type="Pfam" id="PF05235">
    <property type="entry name" value="CHAD"/>
    <property type="match status" value="1"/>
</dbReference>
<keyword evidence="3" id="KW-1185">Reference proteome</keyword>
<dbReference type="PANTHER" id="PTHR39339">
    <property type="entry name" value="SLR1444 PROTEIN"/>
    <property type="match status" value="1"/>
</dbReference>